<reference evidence="1" key="1">
    <citation type="submission" date="2023-03" db="EMBL/GenBank/DDBJ databases">
        <title>Massive genome expansion in bonnet fungi (Mycena s.s.) driven by repeated elements and novel gene families across ecological guilds.</title>
        <authorList>
            <consortium name="Lawrence Berkeley National Laboratory"/>
            <person name="Harder C.B."/>
            <person name="Miyauchi S."/>
            <person name="Viragh M."/>
            <person name="Kuo A."/>
            <person name="Thoen E."/>
            <person name="Andreopoulos B."/>
            <person name="Lu D."/>
            <person name="Skrede I."/>
            <person name="Drula E."/>
            <person name="Henrissat B."/>
            <person name="Morin E."/>
            <person name="Kohler A."/>
            <person name="Barry K."/>
            <person name="LaButti K."/>
            <person name="Morin E."/>
            <person name="Salamov A."/>
            <person name="Lipzen A."/>
            <person name="Mereny Z."/>
            <person name="Hegedus B."/>
            <person name="Baldrian P."/>
            <person name="Stursova M."/>
            <person name="Weitz H."/>
            <person name="Taylor A."/>
            <person name="Grigoriev I.V."/>
            <person name="Nagy L.G."/>
            <person name="Martin F."/>
            <person name="Kauserud H."/>
        </authorList>
    </citation>
    <scope>NUCLEOTIDE SEQUENCE</scope>
    <source>
        <strain evidence="1">CBHHK002</strain>
    </source>
</reference>
<organism evidence="1 2">
    <name type="scientific">Mycena albidolilacea</name>
    <dbReference type="NCBI Taxonomy" id="1033008"/>
    <lineage>
        <taxon>Eukaryota</taxon>
        <taxon>Fungi</taxon>
        <taxon>Dikarya</taxon>
        <taxon>Basidiomycota</taxon>
        <taxon>Agaricomycotina</taxon>
        <taxon>Agaricomycetes</taxon>
        <taxon>Agaricomycetidae</taxon>
        <taxon>Agaricales</taxon>
        <taxon>Marasmiineae</taxon>
        <taxon>Mycenaceae</taxon>
        <taxon>Mycena</taxon>
    </lineage>
</organism>
<dbReference type="Proteomes" id="UP001218218">
    <property type="component" value="Unassembled WGS sequence"/>
</dbReference>
<dbReference type="EMBL" id="JARIHO010000013">
    <property type="protein sequence ID" value="KAJ7351604.1"/>
    <property type="molecule type" value="Genomic_DNA"/>
</dbReference>
<name>A0AAD7EV16_9AGAR</name>
<gene>
    <name evidence="1" type="ORF">DFH08DRAFT_957907</name>
</gene>
<dbReference type="AlphaFoldDB" id="A0AAD7EV16"/>
<sequence>MALASLFSWIHALRPKESEPSLPYFRANISHPLIHHRWHWRRLIVSSSHPSILGPCRSNPVVLHASVSRAAWNMTCAYSAIPSSHRLPYTPLSSFQRPPICARPRAPAYRSRLDRRPSPSARILARMDAHDLHARLSVPPNVPSAAALFSISSSSTFSFARSHPTRIAGRVLLHAHGDLPPFPVRDATRVRPVYAHSTGMSTGYEGVRGRIWILTR</sequence>
<comment type="caution">
    <text evidence="1">The sequence shown here is derived from an EMBL/GenBank/DDBJ whole genome shotgun (WGS) entry which is preliminary data.</text>
</comment>
<proteinExistence type="predicted"/>
<evidence type="ECO:0000313" key="1">
    <source>
        <dbReference type="EMBL" id="KAJ7351604.1"/>
    </source>
</evidence>
<evidence type="ECO:0000313" key="2">
    <source>
        <dbReference type="Proteomes" id="UP001218218"/>
    </source>
</evidence>
<accession>A0AAD7EV16</accession>
<keyword evidence="2" id="KW-1185">Reference proteome</keyword>
<protein>
    <submittedName>
        <fullName evidence="1">Uncharacterized protein</fullName>
    </submittedName>
</protein>